<sequence length="288" mass="31128">MPGTDARHLPQTTMRLARKLLCVPTAGDTWDTVTLGDPDDVDHLVLGEDRVDGDGLLQLLAGPVHLVRDGAAVELHLHQVRLLLPDGQQLMNANLCVGDDADDLTILLHQVKVLLQLLLALIVLPLLAVFGKSLLLGLVPVILVEAALALVADVFSKDGLKGTETTGGVDVTHDPDHDHGRGLHDGDGLHHLLLAHHHISTLKLSQEGRHVHGFAGIILGEALGFASVSAAPLAGQKPQRSVAWSRKFAVGLRETGKLFSRRSKWKLAFKFTSDVSSVNLQQFIVFWF</sequence>
<dbReference type="OMA" id="TQTTMGF"/>
<feature type="transmembrane region" description="Helical" evidence="1">
    <location>
        <begin position="137"/>
        <end position="155"/>
    </location>
</feature>
<evidence type="ECO:0000313" key="3">
    <source>
        <dbReference type="Proteomes" id="UP000005226"/>
    </source>
</evidence>
<evidence type="ECO:0000313" key="2">
    <source>
        <dbReference type="Ensembl" id="ENSTRUP00000056903.2"/>
    </source>
</evidence>
<reference evidence="2" key="2">
    <citation type="submission" date="2025-08" db="UniProtKB">
        <authorList>
            <consortium name="Ensembl"/>
        </authorList>
    </citation>
    <scope>IDENTIFICATION</scope>
</reference>
<evidence type="ECO:0000256" key="1">
    <source>
        <dbReference type="SAM" id="Phobius"/>
    </source>
</evidence>
<dbReference type="Ensembl" id="ENSTRUT00000058183.2">
    <property type="protein sequence ID" value="ENSTRUP00000056903.2"/>
    <property type="gene ID" value="ENSTRUG00000025160.2"/>
</dbReference>
<organism evidence="2 3">
    <name type="scientific">Takifugu rubripes</name>
    <name type="common">Japanese pufferfish</name>
    <name type="synonym">Fugu rubripes</name>
    <dbReference type="NCBI Taxonomy" id="31033"/>
    <lineage>
        <taxon>Eukaryota</taxon>
        <taxon>Metazoa</taxon>
        <taxon>Chordata</taxon>
        <taxon>Craniata</taxon>
        <taxon>Vertebrata</taxon>
        <taxon>Euteleostomi</taxon>
        <taxon>Actinopterygii</taxon>
        <taxon>Neopterygii</taxon>
        <taxon>Teleostei</taxon>
        <taxon>Neoteleostei</taxon>
        <taxon>Acanthomorphata</taxon>
        <taxon>Eupercaria</taxon>
        <taxon>Tetraodontiformes</taxon>
        <taxon>Tetradontoidea</taxon>
        <taxon>Tetraodontidae</taxon>
        <taxon>Takifugu</taxon>
    </lineage>
</organism>
<keyword evidence="1" id="KW-0472">Membrane</keyword>
<dbReference type="InParanoid" id="A0A3B5KN74"/>
<name>A0A3B5KN74_TAKRU</name>
<protein>
    <submittedName>
        <fullName evidence="2">Uncharacterized protein</fullName>
    </submittedName>
</protein>
<reference evidence="2 3" key="1">
    <citation type="journal article" date="2011" name="Genome Biol. Evol.">
        <title>Integration of the genetic map and genome assembly of fugu facilitates insights into distinct features of genome evolution in teleosts and mammals.</title>
        <authorList>
            <person name="Kai W."/>
            <person name="Kikuchi K."/>
            <person name="Tohari S."/>
            <person name="Chew A.K."/>
            <person name="Tay A."/>
            <person name="Fujiwara A."/>
            <person name="Hosoya S."/>
            <person name="Suetake H."/>
            <person name="Naruse K."/>
            <person name="Brenner S."/>
            <person name="Suzuki Y."/>
            <person name="Venkatesh B."/>
        </authorList>
    </citation>
    <scope>NUCLEOTIDE SEQUENCE [LARGE SCALE GENOMIC DNA]</scope>
</reference>
<dbReference type="Proteomes" id="UP000005226">
    <property type="component" value="Chromosome 5"/>
</dbReference>
<accession>A0A3B5KN74</accession>
<keyword evidence="3" id="KW-1185">Reference proteome</keyword>
<keyword evidence="1" id="KW-1133">Transmembrane helix</keyword>
<dbReference type="AlphaFoldDB" id="A0A3B5KN74"/>
<reference evidence="2" key="3">
    <citation type="submission" date="2025-09" db="UniProtKB">
        <authorList>
            <consortium name="Ensembl"/>
        </authorList>
    </citation>
    <scope>IDENTIFICATION</scope>
</reference>
<feature type="transmembrane region" description="Helical" evidence="1">
    <location>
        <begin position="113"/>
        <end position="131"/>
    </location>
</feature>
<proteinExistence type="predicted"/>
<dbReference type="GeneTree" id="ENSGT01070000253855"/>
<keyword evidence="1" id="KW-0812">Transmembrane</keyword>